<dbReference type="PROSITE" id="PS01136">
    <property type="entry name" value="UPF0034"/>
    <property type="match status" value="1"/>
</dbReference>
<keyword evidence="2" id="KW-0285">Flavoprotein</keyword>
<evidence type="ECO:0000256" key="1">
    <source>
        <dbReference type="ARBA" id="ARBA00001917"/>
    </source>
</evidence>
<evidence type="ECO:0000256" key="9">
    <source>
        <dbReference type="SAM" id="MobiDB-lite"/>
    </source>
</evidence>
<evidence type="ECO:0000256" key="3">
    <source>
        <dbReference type="ARBA" id="ARBA00022643"/>
    </source>
</evidence>
<keyword evidence="5" id="KW-0819">tRNA processing</keyword>
<dbReference type="GO" id="GO:0017150">
    <property type="term" value="F:tRNA dihydrouridine synthase activity"/>
    <property type="evidence" value="ECO:0007669"/>
    <property type="project" value="InterPro"/>
</dbReference>
<name>A0AAD5VLH1_9AGAR</name>
<evidence type="ECO:0000256" key="6">
    <source>
        <dbReference type="ARBA" id="ARBA00023002"/>
    </source>
</evidence>
<dbReference type="InterPro" id="IPR035587">
    <property type="entry name" value="DUS-like_FMN-bd"/>
</dbReference>
<dbReference type="Proteomes" id="UP001213000">
    <property type="component" value="Unassembled WGS sequence"/>
</dbReference>
<dbReference type="InterPro" id="IPR013785">
    <property type="entry name" value="Aldolase_TIM"/>
</dbReference>
<reference evidence="11" key="1">
    <citation type="submission" date="2022-07" db="EMBL/GenBank/DDBJ databases">
        <title>Genome Sequence of Leucocoprinus birnbaumii.</title>
        <authorList>
            <person name="Buettner E."/>
        </authorList>
    </citation>
    <scope>NUCLEOTIDE SEQUENCE</scope>
    <source>
        <strain evidence="11">VT141</strain>
    </source>
</reference>
<evidence type="ECO:0000256" key="4">
    <source>
        <dbReference type="ARBA" id="ARBA00022664"/>
    </source>
</evidence>
<keyword evidence="12" id="KW-1185">Reference proteome</keyword>
<evidence type="ECO:0000256" key="8">
    <source>
        <dbReference type="ARBA" id="ARBA00049447"/>
    </source>
</evidence>
<dbReference type="GO" id="GO:0005737">
    <property type="term" value="C:cytoplasm"/>
    <property type="evidence" value="ECO:0007669"/>
    <property type="project" value="TreeGrafter"/>
</dbReference>
<protein>
    <recommendedName>
        <fullName evidence="10">DUS-like FMN-binding domain-containing protein</fullName>
    </recommendedName>
</protein>
<dbReference type="SUPFAM" id="SSF51395">
    <property type="entry name" value="FMN-linked oxidoreductases"/>
    <property type="match status" value="1"/>
</dbReference>
<keyword evidence="4" id="KW-0507">mRNA processing</keyword>
<evidence type="ECO:0000256" key="7">
    <source>
        <dbReference type="ARBA" id="ARBA00048342"/>
    </source>
</evidence>
<feature type="domain" description="DUS-like FMN-binding" evidence="10">
    <location>
        <begin position="146"/>
        <end position="379"/>
    </location>
</feature>
<comment type="cofactor">
    <cofactor evidence="1">
        <name>FMN</name>
        <dbReference type="ChEBI" id="CHEBI:58210"/>
    </cofactor>
</comment>
<evidence type="ECO:0000256" key="5">
    <source>
        <dbReference type="ARBA" id="ARBA00022694"/>
    </source>
</evidence>
<organism evidence="11 12">
    <name type="scientific">Leucocoprinus birnbaumii</name>
    <dbReference type="NCBI Taxonomy" id="56174"/>
    <lineage>
        <taxon>Eukaryota</taxon>
        <taxon>Fungi</taxon>
        <taxon>Dikarya</taxon>
        <taxon>Basidiomycota</taxon>
        <taxon>Agaricomycotina</taxon>
        <taxon>Agaricomycetes</taxon>
        <taxon>Agaricomycetidae</taxon>
        <taxon>Agaricales</taxon>
        <taxon>Agaricineae</taxon>
        <taxon>Agaricaceae</taxon>
        <taxon>Leucocoprinus</taxon>
    </lineage>
</organism>
<evidence type="ECO:0000256" key="2">
    <source>
        <dbReference type="ARBA" id="ARBA00022630"/>
    </source>
</evidence>
<gene>
    <name evidence="11" type="ORF">NP233_g8854</name>
</gene>
<dbReference type="CDD" id="cd02801">
    <property type="entry name" value="DUS_like_FMN"/>
    <property type="match status" value="1"/>
</dbReference>
<dbReference type="Gene3D" id="3.20.20.70">
    <property type="entry name" value="Aldolase class I"/>
    <property type="match status" value="1"/>
</dbReference>
<sequence length="491" mass="54255">MTSTSLRKFYLSLRTVISRMSRRSRSPEPSPRPLKRQKLNHLTSEDYKNGVFLAPMVRSGALPTRLFALKHGATMVWGPEIVDKAMLHAKREVDRKLLPSLRFFCFPHALYSASCNWSDILQWRLPCYLHNASHRKTLPHLSNWVGDPELAVQAARVVMQDISGIDLNCGCPKPFSTHAGMGAALLTNPDVLCSILVALRKAMPPEITVSAKIRLLPSQEDTLKLVERICGTGISALTVHCRTRNMRDKDRAMIERLREIVEFVEGLGKGIAVVENGDCLGWEDAKRVREVTGAHSVMIARAAEANPTCFSEKPLVDLDKTLVPSYLRLSKYLDHHWGLTKFCIAQFKGERVIVKKSDATALRQLLSKAKDFEATKEIVGEWTGKDELNEIIEAIEKNSPRLRRMYISADSASATNGALSKPVSAKGNGFVASAIPPTVSSAEDDAYATPQNTQNPEPPSFGAPFLPKEFQSADPLPPKADPVTPTPTVSV</sequence>
<feature type="region of interest" description="Disordered" evidence="9">
    <location>
        <begin position="441"/>
        <end position="491"/>
    </location>
</feature>
<dbReference type="PANTHER" id="PTHR45936">
    <property type="entry name" value="TRNA-DIHYDROURIDINE(20) SYNTHASE [NAD(P)+]-LIKE"/>
    <property type="match status" value="1"/>
</dbReference>
<dbReference type="InterPro" id="IPR018517">
    <property type="entry name" value="tRNA_hU_synthase_CS"/>
</dbReference>
<comment type="catalytic activity">
    <reaction evidence="8">
        <text>a 5,6-dihydrouridine in mRNA + NADP(+) = a uridine in mRNA + NADPH + H(+)</text>
        <dbReference type="Rhea" id="RHEA:69855"/>
        <dbReference type="Rhea" id="RHEA-COMP:14658"/>
        <dbReference type="Rhea" id="RHEA-COMP:17789"/>
        <dbReference type="ChEBI" id="CHEBI:15378"/>
        <dbReference type="ChEBI" id="CHEBI:57783"/>
        <dbReference type="ChEBI" id="CHEBI:58349"/>
        <dbReference type="ChEBI" id="CHEBI:65315"/>
        <dbReference type="ChEBI" id="CHEBI:74443"/>
    </reaction>
    <physiologicalReaction direction="right-to-left" evidence="8">
        <dbReference type="Rhea" id="RHEA:69857"/>
    </physiologicalReaction>
</comment>
<comment type="caution">
    <text evidence="11">The sequence shown here is derived from an EMBL/GenBank/DDBJ whole genome shotgun (WGS) entry which is preliminary data.</text>
</comment>
<evidence type="ECO:0000259" key="10">
    <source>
        <dbReference type="Pfam" id="PF01207"/>
    </source>
</evidence>
<dbReference type="AlphaFoldDB" id="A0AAD5VLH1"/>
<dbReference type="GO" id="GO:0050660">
    <property type="term" value="F:flavin adenine dinucleotide binding"/>
    <property type="evidence" value="ECO:0007669"/>
    <property type="project" value="InterPro"/>
</dbReference>
<keyword evidence="3" id="KW-0288">FMN</keyword>
<evidence type="ECO:0000313" key="12">
    <source>
        <dbReference type="Proteomes" id="UP001213000"/>
    </source>
</evidence>
<dbReference type="Pfam" id="PF01207">
    <property type="entry name" value="Dus"/>
    <property type="match status" value="1"/>
</dbReference>
<keyword evidence="6" id="KW-0560">Oxidoreductase</keyword>
<dbReference type="EMBL" id="JANIEX010000744">
    <property type="protein sequence ID" value="KAJ3563572.1"/>
    <property type="molecule type" value="Genomic_DNA"/>
</dbReference>
<dbReference type="PANTHER" id="PTHR45936:SF1">
    <property type="entry name" value="TRNA-DIHYDROURIDINE(20) SYNTHASE [NAD(P)+]-LIKE"/>
    <property type="match status" value="1"/>
</dbReference>
<dbReference type="GO" id="GO:0006397">
    <property type="term" value="P:mRNA processing"/>
    <property type="evidence" value="ECO:0007669"/>
    <property type="project" value="UniProtKB-KW"/>
</dbReference>
<proteinExistence type="predicted"/>
<dbReference type="InterPro" id="IPR052582">
    <property type="entry name" value="tRNA-DUS-like"/>
</dbReference>
<evidence type="ECO:0000313" key="11">
    <source>
        <dbReference type="EMBL" id="KAJ3563572.1"/>
    </source>
</evidence>
<comment type="catalytic activity">
    <reaction evidence="7">
        <text>a 5,6-dihydrouridine in mRNA + NAD(+) = a uridine in mRNA + NADH + H(+)</text>
        <dbReference type="Rhea" id="RHEA:69851"/>
        <dbReference type="Rhea" id="RHEA-COMP:14658"/>
        <dbReference type="Rhea" id="RHEA-COMP:17789"/>
        <dbReference type="ChEBI" id="CHEBI:15378"/>
        <dbReference type="ChEBI" id="CHEBI:57540"/>
        <dbReference type="ChEBI" id="CHEBI:57945"/>
        <dbReference type="ChEBI" id="CHEBI:65315"/>
        <dbReference type="ChEBI" id="CHEBI:74443"/>
    </reaction>
    <physiologicalReaction direction="right-to-left" evidence="7">
        <dbReference type="Rhea" id="RHEA:69853"/>
    </physiologicalReaction>
</comment>
<accession>A0AAD5VLH1</accession>